<dbReference type="PANTHER" id="PTHR43011:SF1">
    <property type="entry name" value="IRON-SULFUR CLUSTER ASSEMBLY 2 HOMOLOG, MITOCHONDRIAL"/>
    <property type="match status" value="1"/>
</dbReference>
<proteinExistence type="inferred from homology"/>
<protein>
    <recommendedName>
        <fullName evidence="4">FeS cluster biogenesis domain-containing protein</fullName>
    </recommendedName>
</protein>
<evidence type="ECO:0000313" key="3">
    <source>
        <dbReference type="Proteomes" id="UP000317650"/>
    </source>
</evidence>
<dbReference type="PANTHER" id="PTHR43011">
    <property type="entry name" value="IRON-SULFUR CLUSTER ASSEMBLY 2 HOMOLOG, MITOCHONDRIAL"/>
    <property type="match status" value="1"/>
</dbReference>
<comment type="similarity">
    <text evidence="1">Belongs to the HesB/IscA family.</text>
</comment>
<keyword evidence="3" id="KW-1185">Reference proteome</keyword>
<dbReference type="STRING" id="52838.A0A4S8JST4"/>
<evidence type="ECO:0000256" key="1">
    <source>
        <dbReference type="ARBA" id="ARBA00006718"/>
    </source>
</evidence>
<dbReference type="GO" id="GO:0051537">
    <property type="term" value="F:2 iron, 2 sulfur cluster binding"/>
    <property type="evidence" value="ECO:0007669"/>
    <property type="project" value="TreeGrafter"/>
</dbReference>
<dbReference type="GO" id="GO:0005506">
    <property type="term" value="F:iron ion binding"/>
    <property type="evidence" value="ECO:0007669"/>
    <property type="project" value="TreeGrafter"/>
</dbReference>
<dbReference type="GO" id="GO:0016226">
    <property type="term" value="P:iron-sulfur cluster assembly"/>
    <property type="evidence" value="ECO:0007669"/>
    <property type="project" value="TreeGrafter"/>
</dbReference>
<dbReference type="GO" id="GO:0005739">
    <property type="term" value="C:mitochondrion"/>
    <property type="evidence" value="ECO:0007669"/>
    <property type="project" value="TreeGrafter"/>
</dbReference>
<evidence type="ECO:0000313" key="2">
    <source>
        <dbReference type="EMBL" id="THU65167.1"/>
    </source>
</evidence>
<evidence type="ECO:0008006" key="4">
    <source>
        <dbReference type="Google" id="ProtNLM"/>
    </source>
</evidence>
<gene>
    <name evidence="2" type="ORF">C4D60_Mb05t00820</name>
</gene>
<name>A0A4S8JST4_MUSBA</name>
<dbReference type="Gene3D" id="2.60.300.12">
    <property type="entry name" value="HesB-like domain"/>
    <property type="match status" value="1"/>
</dbReference>
<dbReference type="SUPFAM" id="SSF89360">
    <property type="entry name" value="HesB-like domain"/>
    <property type="match status" value="1"/>
</dbReference>
<dbReference type="AlphaFoldDB" id="A0A4S8JST4"/>
<reference evidence="2 3" key="1">
    <citation type="journal article" date="2019" name="Nat. Plants">
        <title>Genome sequencing of Musa balbisiana reveals subgenome evolution and function divergence in polyploid bananas.</title>
        <authorList>
            <person name="Yao X."/>
        </authorList>
    </citation>
    <scope>NUCLEOTIDE SEQUENCE [LARGE SCALE GENOMIC DNA]</scope>
    <source>
        <strain evidence="3">cv. DH-PKW</strain>
        <tissue evidence="2">Leaves</tissue>
    </source>
</reference>
<accession>A0A4S8JST4</accession>
<organism evidence="2 3">
    <name type="scientific">Musa balbisiana</name>
    <name type="common">Banana</name>
    <dbReference type="NCBI Taxonomy" id="52838"/>
    <lineage>
        <taxon>Eukaryota</taxon>
        <taxon>Viridiplantae</taxon>
        <taxon>Streptophyta</taxon>
        <taxon>Embryophyta</taxon>
        <taxon>Tracheophyta</taxon>
        <taxon>Spermatophyta</taxon>
        <taxon>Magnoliopsida</taxon>
        <taxon>Liliopsida</taxon>
        <taxon>Zingiberales</taxon>
        <taxon>Musaceae</taxon>
        <taxon>Musa</taxon>
    </lineage>
</organism>
<dbReference type="GO" id="GO:0051539">
    <property type="term" value="F:4 iron, 4 sulfur cluster binding"/>
    <property type="evidence" value="ECO:0007669"/>
    <property type="project" value="TreeGrafter"/>
</dbReference>
<comment type="caution">
    <text evidence="2">The sequence shown here is derived from an EMBL/GenBank/DDBJ whole genome shotgun (WGS) entry which is preliminary data.</text>
</comment>
<sequence>MSRYALRRMAPLLHGRMQLRRHQMPLSSAAEEPLPDAVHMTGNCIRRLKELRTTDSSNEGKMLRLGVETGGCSGFQYVFCLDDKKNSDDRLEIACLLRIHDIMLLDVVTNPSAVGGCSCKSSFMVK</sequence>
<dbReference type="InterPro" id="IPR035903">
    <property type="entry name" value="HesB-like_dom_sf"/>
</dbReference>
<dbReference type="EMBL" id="PYDT01000003">
    <property type="protein sequence ID" value="THU65167.1"/>
    <property type="molecule type" value="Genomic_DNA"/>
</dbReference>
<dbReference type="Proteomes" id="UP000317650">
    <property type="component" value="Chromosome 5"/>
</dbReference>